<sequence length="749" mass="84678">MQYRLYCCSSLPIRSIQCVIRLLSSSNGEKALRHTSTENRTVKWHKNGLNRPLLPGKSNFEKRNIFLMGPPGSGKTTVGQELALLLNKPLIDIDNNWLEPRWKTTVASKLLELGDEQFLEAEGRELLAFNHENYIVSLTGSNSLHAESMEYISRLGIIVYLDASREAILNRCHKMRVNRIVGQRTKTLNDILAFRENIYENSYDIRIIIGKDETQKDIAKKIQSQLQQQSKFYETTRNGYTKNNQQFLDTIQKGLASDGGLFVTRSFSPLALDELQRLVNLSYPEIALRIMERFPLGTFHPSHLRYLLSQAYSTFDKNTLPVRRLRKNQYLIETFHGPTASFKDLSLQLLPRLMQAATELTSNDETKSNRFGLLVATSGDTGCAVLDAFARLPGTPIVVLYPNTGVSTIQKAQMQTASNDVCVLGVDADFDFCQTMVKDLLNDKSFLADVNQLLPGLHLSSANSINWARFLPQVVFTISSYLQLIEQGVIRLGEQVDVCIPTGNFGNMLGAFYAQQLGLPLRRLITASNENNVITDFIQTGSYDLRNRLFHKTISPSIDILISSNLERFIYLLSKGNFSMVQKLFNKLARDRYFNIDSSLLKQIQSKIQGGWANENQCIEMIKKVYDETQQLIDPHTAVALHVADSFSKHDNVPMLISATAHYGKFPQTILNAVGSNEQSLSSSNDISTLLENLRTLKLTPPMHHELLNLPKKSVIHTKIVAATKSAIIKEIKTYLERFSKQQIPVFRY</sequence>
<dbReference type="Pfam" id="PF14821">
    <property type="entry name" value="Thr_synth_N"/>
    <property type="match status" value="1"/>
</dbReference>
<dbReference type="CDD" id="cd00464">
    <property type="entry name" value="SK"/>
    <property type="match status" value="1"/>
</dbReference>
<accession>A0A817XRV7</accession>
<dbReference type="SUPFAM" id="SSF53686">
    <property type="entry name" value="Tryptophan synthase beta subunit-like PLP-dependent enzymes"/>
    <property type="match status" value="1"/>
</dbReference>
<evidence type="ECO:0000256" key="2">
    <source>
        <dbReference type="ARBA" id="ARBA00005517"/>
    </source>
</evidence>
<dbReference type="InterPro" id="IPR004450">
    <property type="entry name" value="Thr_synthase-like"/>
</dbReference>
<comment type="caution">
    <text evidence="7">The sequence shown here is derived from an EMBL/GenBank/DDBJ whole genome shotgun (WGS) entry which is preliminary data.</text>
</comment>
<evidence type="ECO:0000313" key="8">
    <source>
        <dbReference type="Proteomes" id="UP000663825"/>
    </source>
</evidence>
<dbReference type="GO" id="GO:0005737">
    <property type="term" value="C:cytoplasm"/>
    <property type="evidence" value="ECO:0007669"/>
    <property type="project" value="TreeGrafter"/>
</dbReference>
<dbReference type="Pfam" id="PF24857">
    <property type="entry name" value="THR4_C"/>
    <property type="match status" value="1"/>
</dbReference>
<comment type="similarity">
    <text evidence="2">Belongs to the threonine synthase family.</text>
</comment>
<feature type="domain" description="Threonine synthase N-terminal" evidence="6">
    <location>
        <begin position="233"/>
        <end position="312"/>
    </location>
</feature>
<dbReference type="InterPro" id="IPR029144">
    <property type="entry name" value="Thr_synth_N"/>
</dbReference>
<dbReference type="Proteomes" id="UP000663825">
    <property type="component" value="Unassembled WGS sequence"/>
</dbReference>
<feature type="modified residue" description="N6-(pyridoxal phosphate)lysine" evidence="4">
    <location>
        <position position="343"/>
    </location>
</feature>
<dbReference type="PANTHER" id="PTHR43515">
    <property type="entry name" value="THREONINE SYNTHASE-LIKE 1"/>
    <property type="match status" value="1"/>
</dbReference>
<dbReference type="Gene3D" id="3.40.50.300">
    <property type="entry name" value="P-loop containing nucleotide triphosphate hydrolases"/>
    <property type="match status" value="1"/>
</dbReference>
<evidence type="ECO:0000259" key="6">
    <source>
        <dbReference type="Pfam" id="PF14821"/>
    </source>
</evidence>
<dbReference type="Gene3D" id="3.90.1380.10">
    <property type="entry name" value="Threonine synthase, N-terminal domain"/>
    <property type="match status" value="1"/>
</dbReference>
<organism evidence="7 8">
    <name type="scientific">Rotaria socialis</name>
    <dbReference type="NCBI Taxonomy" id="392032"/>
    <lineage>
        <taxon>Eukaryota</taxon>
        <taxon>Metazoa</taxon>
        <taxon>Spiralia</taxon>
        <taxon>Gnathifera</taxon>
        <taxon>Rotifera</taxon>
        <taxon>Eurotatoria</taxon>
        <taxon>Bdelloidea</taxon>
        <taxon>Philodinida</taxon>
        <taxon>Philodinidae</taxon>
        <taxon>Rotaria</taxon>
    </lineage>
</organism>
<dbReference type="Pfam" id="PF00291">
    <property type="entry name" value="PALP"/>
    <property type="match status" value="1"/>
</dbReference>
<gene>
    <name evidence="7" type="ORF">TIS948_LOCUS25103</name>
</gene>
<protein>
    <recommendedName>
        <fullName evidence="9">Threonine synthase</fullName>
    </recommendedName>
</protein>
<evidence type="ECO:0000256" key="4">
    <source>
        <dbReference type="PIRSR" id="PIRSR604450-51"/>
    </source>
</evidence>
<dbReference type="InterPro" id="IPR031322">
    <property type="entry name" value="Shikimate/glucono_kinase"/>
</dbReference>
<keyword evidence="3 4" id="KW-0663">Pyridoxal phosphate</keyword>
<dbReference type="OrthoDB" id="5203861at2759"/>
<dbReference type="PANTHER" id="PTHR43515:SF1">
    <property type="entry name" value="THREONINE SYNTHASE-LIKE 1"/>
    <property type="match status" value="1"/>
</dbReference>
<dbReference type="Pfam" id="PF01202">
    <property type="entry name" value="SKI"/>
    <property type="match status" value="1"/>
</dbReference>
<name>A0A817XRV7_9BILA</name>
<feature type="domain" description="Tryptophan synthase beta chain-like PALP" evidence="5">
    <location>
        <begin position="333"/>
        <end position="561"/>
    </location>
</feature>
<dbReference type="Gene3D" id="3.40.50.1100">
    <property type="match status" value="2"/>
</dbReference>
<comment type="cofactor">
    <cofactor evidence="1 4">
        <name>pyridoxal 5'-phosphate</name>
        <dbReference type="ChEBI" id="CHEBI:597326"/>
    </cofactor>
</comment>
<reference evidence="7" key="1">
    <citation type="submission" date="2021-02" db="EMBL/GenBank/DDBJ databases">
        <authorList>
            <person name="Nowell W R."/>
        </authorList>
    </citation>
    <scope>NUCLEOTIDE SEQUENCE</scope>
</reference>
<evidence type="ECO:0008006" key="9">
    <source>
        <dbReference type="Google" id="ProtNLM"/>
    </source>
</evidence>
<dbReference type="InterPro" id="IPR027417">
    <property type="entry name" value="P-loop_NTPase"/>
</dbReference>
<dbReference type="HAMAP" id="MF_00109">
    <property type="entry name" value="Shikimate_kinase"/>
    <property type="match status" value="1"/>
</dbReference>
<dbReference type="AlphaFoldDB" id="A0A817XRV7"/>
<dbReference type="EMBL" id="CAJNXB010004343">
    <property type="protein sequence ID" value="CAF3371523.1"/>
    <property type="molecule type" value="Genomic_DNA"/>
</dbReference>
<evidence type="ECO:0000259" key="5">
    <source>
        <dbReference type="Pfam" id="PF00291"/>
    </source>
</evidence>
<dbReference type="InterPro" id="IPR036052">
    <property type="entry name" value="TrpB-like_PALP_sf"/>
</dbReference>
<proteinExistence type="inferred from homology"/>
<evidence type="ECO:0000313" key="7">
    <source>
        <dbReference type="EMBL" id="CAF3371523.1"/>
    </source>
</evidence>
<dbReference type="PRINTS" id="PR01100">
    <property type="entry name" value="SHIKIMTKNASE"/>
</dbReference>
<evidence type="ECO:0000256" key="3">
    <source>
        <dbReference type="ARBA" id="ARBA00022898"/>
    </source>
</evidence>
<dbReference type="InterPro" id="IPR000623">
    <property type="entry name" value="Shikimate_kinase/TSH1"/>
</dbReference>
<dbReference type="InterPro" id="IPR037158">
    <property type="entry name" value="Thr_synth_N_sf"/>
</dbReference>
<evidence type="ECO:0000256" key="1">
    <source>
        <dbReference type="ARBA" id="ARBA00001933"/>
    </source>
</evidence>
<dbReference type="SUPFAM" id="SSF52540">
    <property type="entry name" value="P-loop containing nucleoside triphosphate hydrolases"/>
    <property type="match status" value="1"/>
</dbReference>
<dbReference type="NCBIfam" id="TIGR00260">
    <property type="entry name" value="thrC"/>
    <property type="match status" value="1"/>
</dbReference>
<dbReference type="InterPro" id="IPR001926">
    <property type="entry name" value="TrpB-like_PALP"/>
</dbReference>